<protein>
    <recommendedName>
        <fullName evidence="5">Putative NADH dehydrogenase/NAD(P)H nitroreductase AB0763_15650</fullName>
        <ecNumber evidence="5">1.-.-.-</ecNumber>
    </recommendedName>
</protein>
<name>A0AB39HK50_9VIBR</name>
<keyword evidence="3 5" id="KW-0521">NADP</keyword>
<dbReference type="EC" id="1.-.-.-" evidence="5"/>
<dbReference type="InterPro" id="IPR023936">
    <property type="entry name" value="RutE-like"/>
</dbReference>
<dbReference type="GO" id="GO:0016491">
    <property type="term" value="F:oxidoreductase activity"/>
    <property type="evidence" value="ECO:0007669"/>
    <property type="project" value="UniProtKB-UniRule"/>
</dbReference>
<evidence type="ECO:0000259" key="6">
    <source>
        <dbReference type="Pfam" id="PF00881"/>
    </source>
</evidence>
<dbReference type="PANTHER" id="PTHR43543">
    <property type="entry name" value="MALONIC SEMIALDEHYDE REDUCTASE RUTE-RELATED"/>
    <property type="match status" value="1"/>
</dbReference>
<dbReference type="InterPro" id="IPR050461">
    <property type="entry name" value="Nitroreductase_HadB/RutE"/>
</dbReference>
<dbReference type="SUPFAM" id="SSF55469">
    <property type="entry name" value="FMN-dependent nitroreductase-like"/>
    <property type="match status" value="1"/>
</dbReference>
<evidence type="ECO:0000256" key="4">
    <source>
        <dbReference type="ARBA" id="ARBA00023002"/>
    </source>
</evidence>
<sequence length="192" mass="21326">MMSAMIDQLFDNARTQNGWLDKPVTQAQIEELYRLTALGPTSANCCPARFVFITSKEGKEKLAPCLSKGNLEKTMTAPVTVIVAFDKQFYDALPKLFPHGDAKSWFTSSEDFAKETAMRNSSMQAAYMIMAARAMGLDTGPLSGFDVDAVNKTFFADGQWQVNLLINLGYGDASKVYDRLPRLSIDEACFYE</sequence>
<dbReference type="PANTHER" id="PTHR43543:SF1">
    <property type="entry name" value="MALONIC SEMIALDEHYDE REDUCTASE RUTE-RELATED"/>
    <property type="match status" value="1"/>
</dbReference>
<dbReference type="AlphaFoldDB" id="A0AB39HK50"/>
<geneLocation type="plasmid" evidence="7">
    <name>p-HB236076</name>
</geneLocation>
<proteinExistence type="inferred from homology"/>
<organism evidence="7">
    <name type="scientific">Vibrio sp. HB236076</name>
    <dbReference type="NCBI Taxonomy" id="3232307"/>
    <lineage>
        <taxon>Bacteria</taxon>
        <taxon>Pseudomonadati</taxon>
        <taxon>Pseudomonadota</taxon>
        <taxon>Gammaproteobacteria</taxon>
        <taxon>Vibrionales</taxon>
        <taxon>Vibrionaceae</taxon>
        <taxon>Vibrio</taxon>
    </lineage>
</organism>
<dbReference type="EMBL" id="CP162602">
    <property type="protein sequence ID" value="XDK26476.1"/>
    <property type="molecule type" value="Genomic_DNA"/>
</dbReference>
<evidence type="ECO:0000313" key="7">
    <source>
        <dbReference type="EMBL" id="XDK26476.1"/>
    </source>
</evidence>
<dbReference type="Gene3D" id="3.40.109.10">
    <property type="entry name" value="NADH Oxidase"/>
    <property type="match status" value="1"/>
</dbReference>
<keyword evidence="5" id="KW-0520">NAD</keyword>
<comment type="similarity">
    <text evidence="5">Belongs to the nitroreductase family. HadB/RutE subfamily.</text>
</comment>
<dbReference type="Pfam" id="PF00881">
    <property type="entry name" value="Nitroreductase"/>
    <property type="match status" value="1"/>
</dbReference>
<reference evidence="7" key="1">
    <citation type="submission" date="2024-07" db="EMBL/GenBank/DDBJ databases">
        <title>Genome Analysis of a Potential Novel Vibrio Species Secreting pH- and Thermo-stable Alginate Lyase and its Application in Producing Alginate Oligosaccharides.</title>
        <authorList>
            <person name="Huang H."/>
            <person name="Bao K."/>
        </authorList>
    </citation>
    <scope>NUCLEOTIDE SEQUENCE</scope>
    <source>
        <strain evidence="7">HB236076</strain>
        <plasmid evidence="7">p-HB236076</plasmid>
    </source>
</reference>
<dbReference type="NCBIfam" id="NF003768">
    <property type="entry name" value="PRK05365.1"/>
    <property type="match status" value="1"/>
</dbReference>
<keyword evidence="7" id="KW-0614">Plasmid</keyword>
<keyword evidence="2 5" id="KW-0288">FMN</keyword>
<dbReference type="InterPro" id="IPR000415">
    <property type="entry name" value="Nitroreductase-like"/>
</dbReference>
<feature type="domain" description="Nitroreductase" evidence="6">
    <location>
        <begin position="21"/>
        <end position="170"/>
    </location>
</feature>
<dbReference type="InterPro" id="IPR029479">
    <property type="entry name" value="Nitroreductase"/>
</dbReference>
<accession>A0AB39HK50</accession>
<dbReference type="HAMAP" id="MF_01204">
    <property type="entry name" value="Oxidoreductase_RutE_HadB"/>
    <property type="match status" value="1"/>
</dbReference>
<comment type="cofactor">
    <cofactor evidence="5">
        <name>FMN</name>
        <dbReference type="ChEBI" id="CHEBI:58210"/>
    </cofactor>
</comment>
<evidence type="ECO:0000256" key="2">
    <source>
        <dbReference type="ARBA" id="ARBA00022643"/>
    </source>
</evidence>
<gene>
    <name evidence="7" type="ORF">AB0763_15650</name>
</gene>
<dbReference type="CDD" id="cd02148">
    <property type="entry name" value="RutE-like"/>
    <property type="match status" value="1"/>
</dbReference>
<evidence type="ECO:0000256" key="3">
    <source>
        <dbReference type="ARBA" id="ARBA00022857"/>
    </source>
</evidence>
<evidence type="ECO:0000256" key="5">
    <source>
        <dbReference type="HAMAP-Rule" id="MF_01204"/>
    </source>
</evidence>
<dbReference type="KEGG" id="vih:AB0763_15650"/>
<keyword evidence="4 5" id="KW-0560">Oxidoreductase</keyword>
<dbReference type="RefSeq" id="WP_368644145.1">
    <property type="nucleotide sequence ID" value="NZ_CP162602.1"/>
</dbReference>
<evidence type="ECO:0000256" key="1">
    <source>
        <dbReference type="ARBA" id="ARBA00022630"/>
    </source>
</evidence>
<keyword evidence="1 5" id="KW-0285">Flavoprotein</keyword>